<dbReference type="InterPro" id="IPR047271">
    <property type="entry name" value="Ephexin-like"/>
</dbReference>
<gene>
    <name evidence="2" type="ORF">RIMI_LOCUS13318271</name>
</gene>
<feature type="domain" description="DH" evidence="1">
    <location>
        <begin position="1"/>
        <end position="60"/>
    </location>
</feature>
<dbReference type="PROSITE" id="PS50010">
    <property type="entry name" value="DH_2"/>
    <property type="match status" value="1"/>
</dbReference>
<dbReference type="PANTHER" id="PTHR12845">
    <property type="entry name" value="GUANINE NUCLEOTIDE EXCHANGE FACTOR"/>
    <property type="match status" value="1"/>
</dbReference>
<keyword evidence="3" id="KW-1185">Reference proteome</keyword>
<dbReference type="InterPro" id="IPR035899">
    <property type="entry name" value="DBL_dom_sf"/>
</dbReference>
<dbReference type="PANTHER" id="PTHR12845:SF4">
    <property type="entry name" value="RHO GUANINE NUCLEOTIDE EXCHANGE FACTOR 26"/>
    <property type="match status" value="1"/>
</dbReference>
<dbReference type="Pfam" id="PF00621">
    <property type="entry name" value="RhoGEF"/>
    <property type="match status" value="1"/>
</dbReference>
<dbReference type="Gene3D" id="1.20.900.10">
    <property type="entry name" value="Dbl homology (DH) domain"/>
    <property type="match status" value="1"/>
</dbReference>
<name>A0ABN9LX98_9NEOB</name>
<organism evidence="2 3">
    <name type="scientific">Ranitomeya imitator</name>
    <name type="common">mimic poison frog</name>
    <dbReference type="NCBI Taxonomy" id="111125"/>
    <lineage>
        <taxon>Eukaryota</taxon>
        <taxon>Metazoa</taxon>
        <taxon>Chordata</taxon>
        <taxon>Craniata</taxon>
        <taxon>Vertebrata</taxon>
        <taxon>Euteleostomi</taxon>
        <taxon>Amphibia</taxon>
        <taxon>Batrachia</taxon>
        <taxon>Anura</taxon>
        <taxon>Neobatrachia</taxon>
        <taxon>Hyloidea</taxon>
        <taxon>Dendrobatidae</taxon>
        <taxon>Dendrobatinae</taxon>
        <taxon>Ranitomeya</taxon>
    </lineage>
</organism>
<dbReference type="SUPFAM" id="SSF48065">
    <property type="entry name" value="DBL homology domain (DH-domain)"/>
    <property type="match status" value="1"/>
</dbReference>
<dbReference type="Proteomes" id="UP001176940">
    <property type="component" value="Unassembled WGS sequence"/>
</dbReference>
<accession>A0ABN9LX98</accession>
<dbReference type="EMBL" id="CAUEEQ010032814">
    <property type="protein sequence ID" value="CAJ0951110.1"/>
    <property type="molecule type" value="Genomic_DNA"/>
</dbReference>
<evidence type="ECO:0000259" key="1">
    <source>
        <dbReference type="PROSITE" id="PS50010"/>
    </source>
</evidence>
<evidence type="ECO:0000313" key="3">
    <source>
        <dbReference type="Proteomes" id="UP001176940"/>
    </source>
</evidence>
<reference evidence="2" key="1">
    <citation type="submission" date="2023-07" db="EMBL/GenBank/DDBJ databases">
        <authorList>
            <person name="Stuckert A."/>
        </authorList>
    </citation>
    <scope>NUCLEOTIDE SEQUENCE</scope>
</reference>
<sequence>MKIEAQEECRNLPMISFLILPMQRVTRLPLLMDTICQKTPKDSVKYEVCKRALKEVSKVVTFEVRMCEEMLVQIMESEVHVGWMKAKT</sequence>
<comment type="caution">
    <text evidence="2">The sequence shown here is derived from an EMBL/GenBank/DDBJ whole genome shotgun (WGS) entry which is preliminary data.</text>
</comment>
<protein>
    <recommendedName>
        <fullName evidence="1">DH domain-containing protein</fullName>
    </recommendedName>
</protein>
<evidence type="ECO:0000313" key="2">
    <source>
        <dbReference type="EMBL" id="CAJ0951110.1"/>
    </source>
</evidence>
<proteinExistence type="predicted"/>
<dbReference type="InterPro" id="IPR000219">
    <property type="entry name" value="DH_dom"/>
</dbReference>